<evidence type="ECO:0000313" key="10">
    <source>
        <dbReference type="Proteomes" id="UP000295510"/>
    </source>
</evidence>
<organism evidence="9 10">
    <name type="scientific">Tepidicella xavieri</name>
    <dbReference type="NCBI Taxonomy" id="360241"/>
    <lineage>
        <taxon>Bacteria</taxon>
        <taxon>Pseudomonadati</taxon>
        <taxon>Pseudomonadota</taxon>
        <taxon>Betaproteobacteria</taxon>
        <taxon>Burkholderiales</taxon>
        <taxon>Tepidicella</taxon>
    </lineage>
</organism>
<dbReference type="SUPFAM" id="SSF52540">
    <property type="entry name" value="P-loop containing nucleoside triphosphate hydrolases"/>
    <property type="match status" value="2"/>
</dbReference>
<dbReference type="FunFam" id="3.40.50.300:FF:000016">
    <property type="entry name" value="Oligopeptide ABC transporter ATP-binding component"/>
    <property type="match status" value="1"/>
</dbReference>
<dbReference type="GO" id="GO:0005886">
    <property type="term" value="C:plasma membrane"/>
    <property type="evidence" value="ECO:0007669"/>
    <property type="project" value="UniProtKB-SubCell"/>
</dbReference>
<feature type="domain" description="ABC transporter" evidence="8">
    <location>
        <begin position="9"/>
        <end position="253"/>
    </location>
</feature>
<dbReference type="RefSeq" id="WP_133597034.1">
    <property type="nucleotide sequence ID" value="NZ_SNYL01000006.1"/>
</dbReference>
<protein>
    <submittedName>
        <fullName evidence="9">Microcin C transport system ATP-binding protein</fullName>
    </submittedName>
</protein>
<gene>
    <name evidence="9" type="ORF">DFR43_106156</name>
</gene>
<dbReference type="GO" id="GO:0016887">
    <property type="term" value="F:ATP hydrolysis activity"/>
    <property type="evidence" value="ECO:0007669"/>
    <property type="project" value="InterPro"/>
</dbReference>
<reference evidence="9 10" key="1">
    <citation type="submission" date="2019-03" db="EMBL/GenBank/DDBJ databases">
        <title>Genomic Encyclopedia of Type Strains, Phase IV (KMG-IV): sequencing the most valuable type-strain genomes for metagenomic binning, comparative biology and taxonomic classification.</title>
        <authorList>
            <person name="Goeker M."/>
        </authorList>
    </citation>
    <scope>NUCLEOTIDE SEQUENCE [LARGE SCALE GENOMIC DNA]</scope>
    <source>
        <strain evidence="9 10">DSM 19605</strain>
    </source>
</reference>
<dbReference type="InterPro" id="IPR013563">
    <property type="entry name" value="Oligopep_ABC_C"/>
</dbReference>
<dbReference type="InterPro" id="IPR027417">
    <property type="entry name" value="P-loop_NTPase"/>
</dbReference>
<dbReference type="InterPro" id="IPR003439">
    <property type="entry name" value="ABC_transporter-like_ATP-bd"/>
</dbReference>
<evidence type="ECO:0000256" key="2">
    <source>
        <dbReference type="ARBA" id="ARBA00005417"/>
    </source>
</evidence>
<keyword evidence="10" id="KW-1185">Reference proteome</keyword>
<feature type="domain" description="ABC transporter" evidence="8">
    <location>
        <begin position="273"/>
        <end position="535"/>
    </location>
</feature>
<dbReference type="GO" id="GO:0015833">
    <property type="term" value="P:peptide transport"/>
    <property type="evidence" value="ECO:0007669"/>
    <property type="project" value="InterPro"/>
</dbReference>
<evidence type="ECO:0000256" key="4">
    <source>
        <dbReference type="ARBA" id="ARBA00022475"/>
    </source>
</evidence>
<keyword evidence="4" id="KW-1003">Cell membrane</keyword>
<dbReference type="OrthoDB" id="9802772at2"/>
<evidence type="ECO:0000256" key="6">
    <source>
        <dbReference type="ARBA" id="ARBA00022840"/>
    </source>
</evidence>
<keyword evidence="3" id="KW-0813">Transport</keyword>
<dbReference type="AlphaFoldDB" id="A0A4R6UEH9"/>
<dbReference type="PROSITE" id="PS50893">
    <property type="entry name" value="ABC_TRANSPORTER_2"/>
    <property type="match status" value="2"/>
</dbReference>
<dbReference type="PROSITE" id="PS00211">
    <property type="entry name" value="ABC_TRANSPORTER_1"/>
    <property type="match status" value="2"/>
</dbReference>
<evidence type="ECO:0000256" key="1">
    <source>
        <dbReference type="ARBA" id="ARBA00004417"/>
    </source>
</evidence>
<dbReference type="PANTHER" id="PTHR43297">
    <property type="entry name" value="OLIGOPEPTIDE TRANSPORT ATP-BINDING PROTEIN APPD"/>
    <property type="match status" value="1"/>
</dbReference>
<evidence type="ECO:0000256" key="3">
    <source>
        <dbReference type="ARBA" id="ARBA00022448"/>
    </source>
</evidence>
<comment type="caution">
    <text evidence="9">The sequence shown here is derived from an EMBL/GenBank/DDBJ whole genome shotgun (WGS) entry which is preliminary data.</text>
</comment>
<dbReference type="InterPro" id="IPR050388">
    <property type="entry name" value="ABC_Ni/Peptide_Import"/>
</dbReference>
<evidence type="ECO:0000259" key="8">
    <source>
        <dbReference type="PROSITE" id="PS50893"/>
    </source>
</evidence>
<accession>A0A4R6UEH9</accession>
<evidence type="ECO:0000256" key="5">
    <source>
        <dbReference type="ARBA" id="ARBA00022741"/>
    </source>
</evidence>
<dbReference type="PANTHER" id="PTHR43297:SF2">
    <property type="entry name" value="DIPEPTIDE TRANSPORT ATP-BINDING PROTEIN DPPD"/>
    <property type="match status" value="1"/>
</dbReference>
<dbReference type="InterPro" id="IPR003593">
    <property type="entry name" value="AAA+_ATPase"/>
</dbReference>
<dbReference type="CDD" id="cd03257">
    <property type="entry name" value="ABC_NikE_OppD_transporters"/>
    <property type="match status" value="2"/>
</dbReference>
<evidence type="ECO:0000256" key="7">
    <source>
        <dbReference type="ARBA" id="ARBA00023136"/>
    </source>
</evidence>
<keyword evidence="5" id="KW-0547">Nucleotide-binding</keyword>
<sequence>MSAVQETLLDVRGLRIGFGGQTVVHGIDFQVKAGEKLALVGESGSGKTVSALSLLRLVPNADIEGQAHFQGRDLLRLSERELRGVRGDEVACIFQEPMTALNPLYTIGDQIAEILTLKKGMPPREAAHRVEELLAATGIPEPARRAQAFPHQLSGGQRQRAMIAMALASEPRLLIADEPTTALDASLRGQILSLLGELQQRLGMAVLLITHDLHLVRQFADRVAVMEKGHLVEQGGVAEVFGQPQHAYTRKLLGSRPQRALPEAVPVAGPPVVEARDLVVAYATPLPGFVGWFRRGRFEAVKRARFALPPGQTLGVVGESGSGKSTLALAALGLHPHEGHLHILGQPWPQGRGAQARARPLRRQVQVVFQDPFSSLSPRMTVEQIVGEGLRIHEPRLDEDQRRERVVRALREVGLLPDLPPEAVSLWLQRYPHEFSGGQRQRLAIARALIVEPQVLVLDEPTSALDVTVQKQVIELLLRLQRERGLSYLLITHDVDVIWAMAHEVMVMRSGEVVEHGPAQQVLRTPSHPYTQALLKACAPL</sequence>
<comment type="subcellular location">
    <subcellularLocation>
        <location evidence="1">Cell inner membrane</location>
        <topology evidence="1">Peripheral membrane protein</topology>
    </subcellularLocation>
</comment>
<dbReference type="NCBIfam" id="NF007739">
    <property type="entry name" value="PRK10419.1"/>
    <property type="match status" value="2"/>
</dbReference>
<proteinExistence type="inferred from homology"/>
<dbReference type="InterPro" id="IPR017871">
    <property type="entry name" value="ABC_transporter-like_CS"/>
</dbReference>
<name>A0A4R6UEH9_9BURK</name>
<dbReference type="GO" id="GO:0055085">
    <property type="term" value="P:transmembrane transport"/>
    <property type="evidence" value="ECO:0007669"/>
    <property type="project" value="UniProtKB-ARBA"/>
</dbReference>
<dbReference type="GO" id="GO:0005524">
    <property type="term" value="F:ATP binding"/>
    <property type="evidence" value="ECO:0007669"/>
    <property type="project" value="UniProtKB-KW"/>
</dbReference>
<dbReference type="EMBL" id="SNYL01000006">
    <property type="protein sequence ID" value="TDQ43583.1"/>
    <property type="molecule type" value="Genomic_DNA"/>
</dbReference>
<comment type="similarity">
    <text evidence="2">Belongs to the ABC transporter superfamily.</text>
</comment>
<dbReference type="SMART" id="SM00382">
    <property type="entry name" value="AAA"/>
    <property type="match status" value="2"/>
</dbReference>
<dbReference type="Gene3D" id="3.40.50.300">
    <property type="entry name" value="P-loop containing nucleotide triphosphate hydrolases"/>
    <property type="match status" value="2"/>
</dbReference>
<dbReference type="Proteomes" id="UP000295510">
    <property type="component" value="Unassembled WGS sequence"/>
</dbReference>
<keyword evidence="7" id="KW-0472">Membrane</keyword>
<dbReference type="Pfam" id="PF00005">
    <property type="entry name" value="ABC_tran"/>
    <property type="match status" value="2"/>
</dbReference>
<evidence type="ECO:0000313" key="9">
    <source>
        <dbReference type="EMBL" id="TDQ43583.1"/>
    </source>
</evidence>
<dbReference type="NCBIfam" id="NF008453">
    <property type="entry name" value="PRK11308.1"/>
    <property type="match status" value="2"/>
</dbReference>
<keyword evidence="6 9" id="KW-0067">ATP-binding</keyword>
<dbReference type="Pfam" id="PF08352">
    <property type="entry name" value="oligo_HPY"/>
    <property type="match status" value="2"/>
</dbReference>